<dbReference type="PANTHER" id="PTHR24363:SF7">
    <property type="entry name" value="SERINE_THREONINE-PROTEIN KINASE-LIKE PROTEIN E"/>
    <property type="match status" value="1"/>
</dbReference>
<evidence type="ECO:0000256" key="2">
    <source>
        <dbReference type="ARBA" id="ARBA00022840"/>
    </source>
</evidence>
<evidence type="ECO:0000256" key="3">
    <source>
        <dbReference type="SAM" id="Phobius"/>
    </source>
</evidence>
<keyword evidence="3" id="KW-0472">Membrane</keyword>
<dbReference type="GO" id="GO:0005524">
    <property type="term" value="F:ATP binding"/>
    <property type="evidence" value="ECO:0007669"/>
    <property type="project" value="UniProtKB-KW"/>
</dbReference>
<dbReference type="EMBL" id="CP003653">
    <property type="protein sequence ID" value="AFZ36080.1"/>
    <property type="molecule type" value="Genomic_DNA"/>
</dbReference>
<keyword evidence="3" id="KW-0812">Transmembrane</keyword>
<dbReference type="PANTHER" id="PTHR24363">
    <property type="entry name" value="SERINE/THREONINE PROTEIN KINASE"/>
    <property type="match status" value="1"/>
</dbReference>
<keyword evidence="3" id="KW-1133">Transmembrane helix</keyword>
<dbReference type="CDD" id="cd14014">
    <property type="entry name" value="STKc_PknB_like"/>
    <property type="match status" value="1"/>
</dbReference>
<organism evidence="5 6">
    <name type="scientific">Stanieria cyanosphaera (strain ATCC 29371 / PCC 7437)</name>
    <dbReference type="NCBI Taxonomy" id="111780"/>
    <lineage>
        <taxon>Bacteria</taxon>
        <taxon>Bacillati</taxon>
        <taxon>Cyanobacteriota</taxon>
        <taxon>Cyanophyceae</taxon>
        <taxon>Pleurocapsales</taxon>
        <taxon>Dermocarpellaceae</taxon>
        <taxon>Stanieria</taxon>
    </lineage>
</organism>
<keyword evidence="6" id="KW-1185">Reference proteome</keyword>
<dbReference type="SMART" id="SM00220">
    <property type="entry name" value="S_TKc"/>
    <property type="match status" value="1"/>
</dbReference>
<keyword evidence="2" id="KW-0067">ATP-binding</keyword>
<dbReference type="KEGG" id="scs:Sta7437_2547"/>
<evidence type="ECO:0000313" key="5">
    <source>
        <dbReference type="EMBL" id="AFZ36080.1"/>
    </source>
</evidence>
<evidence type="ECO:0000256" key="1">
    <source>
        <dbReference type="ARBA" id="ARBA00022741"/>
    </source>
</evidence>
<dbReference type="InterPro" id="IPR000719">
    <property type="entry name" value="Prot_kinase_dom"/>
</dbReference>
<dbReference type="Proteomes" id="UP000010473">
    <property type="component" value="Chromosome"/>
</dbReference>
<feature type="domain" description="Protein kinase" evidence="4">
    <location>
        <begin position="10"/>
        <end position="266"/>
    </location>
</feature>
<dbReference type="RefSeq" id="WP_015193748.1">
    <property type="nucleotide sequence ID" value="NC_019748.1"/>
</dbReference>
<dbReference type="InterPro" id="IPR008271">
    <property type="entry name" value="Ser/Thr_kinase_AS"/>
</dbReference>
<evidence type="ECO:0000259" key="4">
    <source>
        <dbReference type="PROSITE" id="PS50011"/>
    </source>
</evidence>
<name>K9XU15_STAC7</name>
<keyword evidence="1" id="KW-0547">Nucleotide-binding</keyword>
<dbReference type="STRING" id="111780.Sta7437_2547"/>
<keyword evidence="5" id="KW-0808">Transferase</keyword>
<protein>
    <submittedName>
        <fullName evidence="5">Serine/threonine protein kinase</fullName>
    </submittedName>
</protein>
<reference evidence="6" key="1">
    <citation type="journal article" date="2013" name="Proc. Natl. Acad. Sci. U.S.A.">
        <title>Improving the coverage of the cyanobacterial phylum using diversity-driven genome sequencing.</title>
        <authorList>
            <person name="Shih P.M."/>
            <person name="Wu D."/>
            <person name="Latifi A."/>
            <person name="Axen S.D."/>
            <person name="Fewer D.P."/>
            <person name="Talla E."/>
            <person name="Calteau A."/>
            <person name="Cai F."/>
            <person name="Tandeau de Marsac N."/>
            <person name="Rippka R."/>
            <person name="Herdman M."/>
            <person name="Sivonen K."/>
            <person name="Coursin T."/>
            <person name="Laurent T."/>
            <person name="Goodwin L."/>
            <person name="Nolan M."/>
            <person name="Davenport K.W."/>
            <person name="Han C.S."/>
            <person name="Rubin E.M."/>
            <person name="Eisen J.A."/>
            <person name="Woyke T."/>
            <person name="Gugger M."/>
            <person name="Kerfeld C.A."/>
        </authorList>
    </citation>
    <scope>NUCLEOTIDE SEQUENCE [LARGE SCALE GENOMIC DNA]</scope>
    <source>
        <strain evidence="6">ATCC 29371 / PCC 7437</strain>
    </source>
</reference>
<dbReference type="Pfam" id="PF00069">
    <property type="entry name" value="Pkinase"/>
    <property type="match status" value="1"/>
</dbReference>
<dbReference type="InterPro" id="IPR011009">
    <property type="entry name" value="Kinase-like_dom_sf"/>
</dbReference>
<dbReference type="GO" id="GO:0004674">
    <property type="term" value="F:protein serine/threonine kinase activity"/>
    <property type="evidence" value="ECO:0007669"/>
    <property type="project" value="UniProtKB-KW"/>
</dbReference>
<feature type="transmembrane region" description="Helical" evidence="3">
    <location>
        <begin position="307"/>
        <end position="325"/>
    </location>
</feature>
<dbReference type="PROSITE" id="PS50011">
    <property type="entry name" value="PROTEIN_KINASE_DOM"/>
    <property type="match status" value="1"/>
</dbReference>
<accession>K9XU15</accession>
<gene>
    <name evidence="5" type="ordered locus">Sta7437_2547</name>
</gene>
<keyword evidence="5" id="KW-0418">Kinase</keyword>
<proteinExistence type="predicted"/>
<dbReference type="AlphaFoldDB" id="K9XU15"/>
<sequence>MKEEILCNRYLIQKQLGKRGGRETLLAKDIQTEELVVVKLLQFGLDFQWEQLKLFEREAQTLQNINHPAIPKYLDYFEINSPEYQGFALVQTYIQAQSLAEQLDKGRTFTEAEIKQLAEQILKILIYLHSQNPPIIHRDLKPSNILLTNRSGNHIGDVYLIDFGSVQNVAAKQEGTITIVGTYGYMPPEQFGDRCILASDLYSLGATLINLVTRIEPADLPQQEGRIQFERVVNLSIQLKDWLKRMIEPSLDKRFSSAQVALDNLINLSQSESNDLNVVELSDRQKFYLQKSVNRLEIIIEPKTTKLSLLDFIIIVIGFLVFVVLEPGALAVLIIFVGIICISSVYYIQDNILPLFVKKKLIIEKQKIALTYQVFKFKYDIIPPTSNSFIYKLDKLETDRFENIVLNKIIIWAGRNKNELKKYEIKGLNEAELNWLSRELSDWLQLPIHHNDE</sequence>
<dbReference type="Gene3D" id="1.10.510.10">
    <property type="entry name" value="Transferase(Phosphotransferase) domain 1"/>
    <property type="match status" value="1"/>
</dbReference>
<dbReference type="eggNOG" id="COG0515">
    <property type="taxonomic scope" value="Bacteria"/>
</dbReference>
<evidence type="ECO:0000313" key="6">
    <source>
        <dbReference type="Proteomes" id="UP000010473"/>
    </source>
</evidence>
<dbReference type="PROSITE" id="PS00108">
    <property type="entry name" value="PROTEIN_KINASE_ST"/>
    <property type="match status" value="1"/>
</dbReference>
<keyword evidence="5" id="KW-0723">Serine/threonine-protein kinase</keyword>
<feature type="transmembrane region" description="Helical" evidence="3">
    <location>
        <begin position="331"/>
        <end position="348"/>
    </location>
</feature>
<dbReference type="HOGENOM" id="CLU_000288_135_7_3"/>
<dbReference type="OrthoDB" id="517221at2"/>
<dbReference type="Gene3D" id="3.30.200.20">
    <property type="entry name" value="Phosphorylase Kinase, domain 1"/>
    <property type="match status" value="1"/>
</dbReference>
<dbReference type="SUPFAM" id="SSF56112">
    <property type="entry name" value="Protein kinase-like (PK-like)"/>
    <property type="match status" value="1"/>
</dbReference>